<sequence>MATKAAHKRLTKEYKAMVETPTPYIEAHPSERNILEWHYLLEGPPNTVYEGGQYHGVLIFPNDYPFKPPSIKMITPNGRFATNTRLCLSMSDYHPDTWNPGWSVSTILNGLLSFMTGEEPTTGSIVTSAATKKAYAKASLAWNAKDNFRFIAEFQEKSVENLKIVKEREEKEKEELRIKAAAEAESKKKQQEESNIQIDLDKLDPEDRVRFLAAKNEENKTNGRSNAHMYYFLAIALVLGFISSVI</sequence>
<dbReference type="SMART" id="SM00212">
    <property type="entry name" value="UBCc"/>
    <property type="match status" value="1"/>
</dbReference>
<keyword evidence="7" id="KW-0256">Endoplasmic reticulum</keyword>
<comment type="caution">
    <text evidence="19">The sequence shown here is derived from an EMBL/GenBank/DDBJ whole genome shotgun (WGS) entry which is preliminary data.</text>
</comment>
<dbReference type="PROSITE" id="PS50127">
    <property type="entry name" value="UBC_2"/>
    <property type="match status" value="1"/>
</dbReference>
<dbReference type="CDD" id="cd23799">
    <property type="entry name" value="UBCc_UBE2J"/>
    <property type="match status" value="1"/>
</dbReference>
<protein>
    <recommendedName>
        <fullName evidence="11">Ubiquitin-conjugating enzyme E2 6</fullName>
        <ecNumber evidence="2">2.3.2.23</ecNumber>
    </recommendedName>
    <alternativeName>
        <fullName evidence="13">E2 ubiquitin-conjugating enzyme 6</fullName>
    </alternativeName>
    <alternativeName>
        <fullName evidence="14">Ubiquitin carrier protein UBC6</fullName>
    </alternativeName>
    <alternativeName>
        <fullName evidence="12">Ubiquitin-protein ligase UBC6</fullName>
    </alternativeName>
</protein>
<dbReference type="InterPro" id="IPR050113">
    <property type="entry name" value="Ub_conjugating_enzyme"/>
</dbReference>
<dbReference type="OrthoDB" id="1158011at2759"/>
<evidence type="ECO:0000256" key="8">
    <source>
        <dbReference type="ARBA" id="ARBA00022840"/>
    </source>
</evidence>
<keyword evidence="4 17" id="KW-0812">Transmembrane</keyword>
<keyword evidence="16" id="KW-0175">Coiled coil</keyword>
<comment type="subcellular location">
    <subcellularLocation>
        <location evidence="1">Endoplasmic reticulum membrane</location>
    </subcellularLocation>
</comment>
<keyword evidence="5" id="KW-0547">Nucleotide-binding</keyword>
<proteinExistence type="predicted"/>
<comment type="pathway">
    <text evidence="15">Protein modification.</text>
</comment>
<evidence type="ECO:0000256" key="3">
    <source>
        <dbReference type="ARBA" id="ARBA00022679"/>
    </source>
</evidence>
<evidence type="ECO:0000256" key="12">
    <source>
        <dbReference type="ARBA" id="ARBA00041570"/>
    </source>
</evidence>
<feature type="domain" description="UBC core" evidence="18">
    <location>
        <begin position="5"/>
        <end position="153"/>
    </location>
</feature>
<evidence type="ECO:0000256" key="13">
    <source>
        <dbReference type="ARBA" id="ARBA00042181"/>
    </source>
</evidence>
<evidence type="ECO:0000256" key="4">
    <source>
        <dbReference type="ARBA" id="ARBA00022692"/>
    </source>
</evidence>
<feature type="coiled-coil region" evidence="16">
    <location>
        <begin position="152"/>
        <end position="193"/>
    </location>
</feature>
<dbReference type="EC" id="2.3.2.23" evidence="2"/>
<dbReference type="AlphaFoldDB" id="A0A9P8TPU2"/>
<dbReference type="GO" id="GO:0061631">
    <property type="term" value="F:ubiquitin conjugating enzyme activity"/>
    <property type="evidence" value="ECO:0007669"/>
    <property type="project" value="UniProtKB-EC"/>
</dbReference>
<evidence type="ECO:0000256" key="16">
    <source>
        <dbReference type="SAM" id="Coils"/>
    </source>
</evidence>
<evidence type="ECO:0000256" key="10">
    <source>
        <dbReference type="ARBA" id="ARBA00023136"/>
    </source>
</evidence>
<reference evidence="19" key="2">
    <citation type="submission" date="2021-01" db="EMBL/GenBank/DDBJ databases">
        <authorList>
            <person name="Schikora-Tamarit M.A."/>
        </authorList>
    </citation>
    <scope>NUCLEOTIDE SEQUENCE</scope>
    <source>
        <strain evidence="19">CBS2887</strain>
    </source>
</reference>
<evidence type="ECO:0000256" key="7">
    <source>
        <dbReference type="ARBA" id="ARBA00022824"/>
    </source>
</evidence>
<evidence type="ECO:0000259" key="18">
    <source>
        <dbReference type="PROSITE" id="PS50127"/>
    </source>
</evidence>
<dbReference type="Proteomes" id="UP000774326">
    <property type="component" value="Unassembled WGS sequence"/>
</dbReference>
<dbReference type="GO" id="GO:0005524">
    <property type="term" value="F:ATP binding"/>
    <property type="evidence" value="ECO:0007669"/>
    <property type="project" value="UniProtKB-KW"/>
</dbReference>
<keyword evidence="8" id="KW-0067">ATP-binding</keyword>
<organism evidence="19 20">
    <name type="scientific">Wickerhamomyces pijperi</name>
    <name type="common">Yeast</name>
    <name type="synonym">Pichia pijperi</name>
    <dbReference type="NCBI Taxonomy" id="599730"/>
    <lineage>
        <taxon>Eukaryota</taxon>
        <taxon>Fungi</taxon>
        <taxon>Dikarya</taxon>
        <taxon>Ascomycota</taxon>
        <taxon>Saccharomycotina</taxon>
        <taxon>Saccharomycetes</taxon>
        <taxon>Phaffomycetales</taxon>
        <taxon>Wickerhamomycetaceae</taxon>
        <taxon>Wickerhamomyces</taxon>
    </lineage>
</organism>
<evidence type="ECO:0000313" key="19">
    <source>
        <dbReference type="EMBL" id="KAH3686569.1"/>
    </source>
</evidence>
<dbReference type="GO" id="GO:0005789">
    <property type="term" value="C:endoplasmic reticulum membrane"/>
    <property type="evidence" value="ECO:0007669"/>
    <property type="project" value="UniProtKB-SubCell"/>
</dbReference>
<dbReference type="SUPFAM" id="SSF54495">
    <property type="entry name" value="UBC-like"/>
    <property type="match status" value="1"/>
</dbReference>
<dbReference type="Gene3D" id="3.10.110.10">
    <property type="entry name" value="Ubiquitin Conjugating Enzyme"/>
    <property type="match status" value="1"/>
</dbReference>
<evidence type="ECO:0000256" key="2">
    <source>
        <dbReference type="ARBA" id="ARBA00012486"/>
    </source>
</evidence>
<dbReference type="InterPro" id="IPR000608">
    <property type="entry name" value="UBC"/>
</dbReference>
<dbReference type="Pfam" id="PF00179">
    <property type="entry name" value="UQ_con"/>
    <property type="match status" value="1"/>
</dbReference>
<dbReference type="FunFam" id="3.10.110.10:FF:000023">
    <property type="entry name" value="Ubiquitin-conjugating enzyme E2 J2"/>
    <property type="match status" value="1"/>
</dbReference>
<gene>
    <name evidence="19" type="ORF">WICPIJ_002450</name>
</gene>
<name>A0A9P8TPU2_WICPI</name>
<accession>A0A9P8TPU2</accession>
<dbReference type="PANTHER" id="PTHR24067">
    <property type="entry name" value="UBIQUITIN-CONJUGATING ENZYME E2"/>
    <property type="match status" value="1"/>
</dbReference>
<feature type="transmembrane region" description="Helical" evidence="17">
    <location>
        <begin position="229"/>
        <end position="245"/>
    </location>
</feature>
<evidence type="ECO:0000313" key="20">
    <source>
        <dbReference type="Proteomes" id="UP000774326"/>
    </source>
</evidence>
<dbReference type="EMBL" id="JAEUBG010001333">
    <property type="protein sequence ID" value="KAH3686569.1"/>
    <property type="molecule type" value="Genomic_DNA"/>
</dbReference>
<keyword evidence="10 17" id="KW-0472">Membrane</keyword>
<evidence type="ECO:0000256" key="1">
    <source>
        <dbReference type="ARBA" id="ARBA00004586"/>
    </source>
</evidence>
<reference evidence="19" key="1">
    <citation type="journal article" date="2021" name="Open Biol.">
        <title>Shared evolutionary footprints suggest mitochondrial oxidative damage underlies multiple complex I losses in fungi.</title>
        <authorList>
            <person name="Schikora-Tamarit M.A."/>
            <person name="Marcet-Houben M."/>
            <person name="Nosek J."/>
            <person name="Gabaldon T."/>
        </authorList>
    </citation>
    <scope>NUCLEOTIDE SEQUENCE</scope>
    <source>
        <strain evidence="19">CBS2887</strain>
    </source>
</reference>
<dbReference type="InterPro" id="IPR016135">
    <property type="entry name" value="UBQ-conjugating_enzyme/RWD"/>
</dbReference>
<keyword evidence="9 17" id="KW-1133">Transmembrane helix</keyword>
<evidence type="ECO:0000256" key="6">
    <source>
        <dbReference type="ARBA" id="ARBA00022786"/>
    </source>
</evidence>
<evidence type="ECO:0000256" key="9">
    <source>
        <dbReference type="ARBA" id="ARBA00022989"/>
    </source>
</evidence>
<evidence type="ECO:0000256" key="14">
    <source>
        <dbReference type="ARBA" id="ARBA00042191"/>
    </source>
</evidence>
<keyword evidence="3" id="KW-0808">Transferase</keyword>
<keyword evidence="20" id="KW-1185">Reference proteome</keyword>
<evidence type="ECO:0000256" key="11">
    <source>
        <dbReference type="ARBA" id="ARBA00039885"/>
    </source>
</evidence>
<evidence type="ECO:0000256" key="5">
    <source>
        <dbReference type="ARBA" id="ARBA00022741"/>
    </source>
</evidence>
<keyword evidence="6" id="KW-0833">Ubl conjugation pathway</keyword>
<evidence type="ECO:0000256" key="15">
    <source>
        <dbReference type="ARBA" id="ARBA00043952"/>
    </source>
</evidence>
<evidence type="ECO:0000256" key="17">
    <source>
        <dbReference type="SAM" id="Phobius"/>
    </source>
</evidence>